<dbReference type="EMBL" id="CP003040">
    <property type="protein sequence ID" value="AEN98473.1"/>
    <property type="molecule type" value="Genomic_DNA"/>
</dbReference>
<sequence length="47" mass="5422">MAEKVDQMDPDEKIVEIAIERLRVLALKLRNYMKIAHPGTFISKPVN</sequence>
<dbReference type="HOGENOM" id="CLU_3172742_0_0_9"/>
<reference evidence="1 2" key="1">
    <citation type="journal article" date="2015" name="Genome Announc.">
        <title>Complete genome sequence of the human gut symbiont Roseburia hominis.</title>
        <authorList>
            <person name="Travis A.J."/>
            <person name="Kelly D."/>
            <person name="Flint H.J."/>
            <person name="Aminov R.I."/>
        </authorList>
    </citation>
    <scope>NUCLEOTIDE SEQUENCE [LARGE SCALE GENOMIC DNA]</scope>
    <source>
        <strain evidence="2">DSM 16839 / JCM 17582 / NCIMB 14029 / A2-183</strain>
    </source>
</reference>
<name>G2T534_ROSHA</name>
<dbReference type="AlphaFoldDB" id="G2T534"/>
<organism evidence="1 2">
    <name type="scientific">Roseburia hominis (strain DSM 16839 / JCM 17582 / NCIMB 14029 / A2-183)</name>
    <dbReference type="NCBI Taxonomy" id="585394"/>
    <lineage>
        <taxon>Bacteria</taxon>
        <taxon>Bacillati</taxon>
        <taxon>Bacillota</taxon>
        <taxon>Clostridia</taxon>
        <taxon>Lachnospirales</taxon>
        <taxon>Lachnospiraceae</taxon>
        <taxon>Roseburia</taxon>
    </lineage>
</organism>
<accession>G2T534</accession>
<dbReference type="RefSeq" id="WP_014081339.1">
    <property type="nucleotide sequence ID" value="NC_015977.1"/>
</dbReference>
<keyword evidence="2" id="KW-1185">Reference proteome</keyword>
<gene>
    <name evidence="1" type="ordered locus">RHOM_16845</name>
</gene>
<dbReference type="KEGG" id="rho:RHOM_16845"/>
<evidence type="ECO:0000313" key="2">
    <source>
        <dbReference type="Proteomes" id="UP000008178"/>
    </source>
</evidence>
<dbReference type="GeneID" id="93725147"/>
<proteinExistence type="predicted"/>
<dbReference type="Proteomes" id="UP000008178">
    <property type="component" value="Chromosome"/>
</dbReference>
<evidence type="ECO:0000313" key="1">
    <source>
        <dbReference type="EMBL" id="AEN98473.1"/>
    </source>
</evidence>
<protein>
    <submittedName>
        <fullName evidence="1">Uncharacterized protein</fullName>
    </submittedName>
</protein>